<dbReference type="InterPro" id="IPR007894">
    <property type="entry name" value="MASE2"/>
</dbReference>
<proteinExistence type="predicted"/>
<name>A0ABV7UQZ4_9GAMM</name>
<dbReference type="PANTHER" id="PTHR45138:SF9">
    <property type="entry name" value="DIGUANYLATE CYCLASE DGCM-RELATED"/>
    <property type="match status" value="1"/>
</dbReference>
<feature type="domain" description="GGDEF" evidence="4">
    <location>
        <begin position="219"/>
        <end position="349"/>
    </location>
</feature>
<dbReference type="InterPro" id="IPR029787">
    <property type="entry name" value="Nucleotide_cyclase"/>
</dbReference>
<dbReference type="Proteomes" id="UP001595724">
    <property type="component" value="Unassembled WGS sequence"/>
</dbReference>
<dbReference type="EC" id="2.7.7.65" evidence="1"/>
<comment type="catalytic activity">
    <reaction evidence="2">
        <text>2 GTP = 3',3'-c-di-GMP + 2 diphosphate</text>
        <dbReference type="Rhea" id="RHEA:24898"/>
        <dbReference type="ChEBI" id="CHEBI:33019"/>
        <dbReference type="ChEBI" id="CHEBI:37565"/>
        <dbReference type="ChEBI" id="CHEBI:58805"/>
        <dbReference type="EC" id="2.7.7.65"/>
    </reaction>
</comment>
<dbReference type="RefSeq" id="WP_386706646.1">
    <property type="nucleotide sequence ID" value="NZ_JBHRYF010000001.1"/>
</dbReference>
<keyword evidence="6" id="KW-1185">Reference proteome</keyword>
<organism evidence="5 6">
    <name type="scientific">Luteimonas notoginsengisoli</name>
    <dbReference type="NCBI Taxonomy" id="1578200"/>
    <lineage>
        <taxon>Bacteria</taxon>
        <taxon>Pseudomonadati</taxon>
        <taxon>Pseudomonadota</taxon>
        <taxon>Gammaproteobacteria</taxon>
        <taxon>Lysobacterales</taxon>
        <taxon>Lysobacteraceae</taxon>
        <taxon>Luteimonas</taxon>
    </lineage>
</organism>
<keyword evidence="5" id="KW-0808">Transferase</keyword>
<dbReference type="InterPro" id="IPR000160">
    <property type="entry name" value="GGDEF_dom"/>
</dbReference>
<evidence type="ECO:0000256" key="3">
    <source>
        <dbReference type="SAM" id="Phobius"/>
    </source>
</evidence>
<feature type="transmembrane region" description="Helical" evidence="3">
    <location>
        <begin position="46"/>
        <end position="65"/>
    </location>
</feature>
<evidence type="ECO:0000256" key="1">
    <source>
        <dbReference type="ARBA" id="ARBA00012528"/>
    </source>
</evidence>
<dbReference type="Gene3D" id="3.30.70.270">
    <property type="match status" value="1"/>
</dbReference>
<dbReference type="EMBL" id="JBHRYF010000001">
    <property type="protein sequence ID" value="MFC3659375.1"/>
    <property type="molecule type" value="Genomic_DNA"/>
</dbReference>
<dbReference type="GO" id="GO:0052621">
    <property type="term" value="F:diguanylate cyclase activity"/>
    <property type="evidence" value="ECO:0007669"/>
    <property type="project" value="UniProtKB-EC"/>
</dbReference>
<evidence type="ECO:0000313" key="6">
    <source>
        <dbReference type="Proteomes" id="UP001595724"/>
    </source>
</evidence>
<dbReference type="PANTHER" id="PTHR45138">
    <property type="entry name" value="REGULATORY COMPONENTS OF SENSORY TRANSDUCTION SYSTEM"/>
    <property type="match status" value="1"/>
</dbReference>
<feature type="transmembrane region" description="Helical" evidence="3">
    <location>
        <begin position="86"/>
        <end position="106"/>
    </location>
</feature>
<reference evidence="6" key="1">
    <citation type="journal article" date="2019" name="Int. J. Syst. Evol. Microbiol.">
        <title>The Global Catalogue of Microorganisms (GCM) 10K type strain sequencing project: providing services to taxonomists for standard genome sequencing and annotation.</title>
        <authorList>
            <consortium name="The Broad Institute Genomics Platform"/>
            <consortium name="The Broad Institute Genome Sequencing Center for Infectious Disease"/>
            <person name="Wu L."/>
            <person name="Ma J."/>
        </authorList>
    </citation>
    <scope>NUCLEOTIDE SEQUENCE [LARGE SCALE GENOMIC DNA]</scope>
    <source>
        <strain evidence="6">KCTC 42211</strain>
    </source>
</reference>
<feature type="transmembrane region" description="Helical" evidence="3">
    <location>
        <begin position="21"/>
        <end position="40"/>
    </location>
</feature>
<protein>
    <recommendedName>
        <fullName evidence="1">diguanylate cyclase</fullName>
        <ecNumber evidence="1">2.7.7.65</ecNumber>
    </recommendedName>
</protein>
<dbReference type="InterPro" id="IPR043128">
    <property type="entry name" value="Rev_trsase/Diguanyl_cyclase"/>
</dbReference>
<evidence type="ECO:0000259" key="4">
    <source>
        <dbReference type="PROSITE" id="PS50887"/>
    </source>
</evidence>
<feature type="transmembrane region" description="Helical" evidence="3">
    <location>
        <begin position="151"/>
        <end position="176"/>
    </location>
</feature>
<sequence length="349" mass="38545">MGFVESQLTNSGDRKFIGRTLRLRALGLAVGAPAVASVLYEIHAPTWAWILLAVHTLLWPYLAWWRARRSSDPRGKEFGHLIFDSAMGGAWIAIMEFNLVPSALLVTMLTIDKISAAGWRFTARTVPAQAITCIVVSALLGFPVRLESSMFVIVASLPCMFVYPLALSTMTFALGYRVSLQNRQLQRLNRSDALTDLPNRRHWDEAAASELARYLRSRRPAVVMMIDVDNFKKVNDGYGHAVGDEVLRCVSAALQSSLREIDTPARYGGDEFAVLLTETDIRGAREIAERIRMRFLELRGEAAAAQRCTLSIGLAAAERVMVGVDDWVRRADAAMYGAKTAGGDRVNVA</sequence>
<accession>A0ABV7UQZ4</accession>
<keyword evidence="3" id="KW-0472">Membrane</keyword>
<dbReference type="Pfam" id="PF05230">
    <property type="entry name" value="MASE2"/>
    <property type="match status" value="1"/>
</dbReference>
<dbReference type="SUPFAM" id="SSF55073">
    <property type="entry name" value="Nucleotide cyclase"/>
    <property type="match status" value="1"/>
</dbReference>
<dbReference type="NCBIfam" id="TIGR00254">
    <property type="entry name" value="GGDEF"/>
    <property type="match status" value="1"/>
</dbReference>
<comment type="caution">
    <text evidence="5">The sequence shown here is derived from an EMBL/GenBank/DDBJ whole genome shotgun (WGS) entry which is preliminary data.</text>
</comment>
<dbReference type="PROSITE" id="PS50887">
    <property type="entry name" value="GGDEF"/>
    <property type="match status" value="1"/>
</dbReference>
<evidence type="ECO:0000256" key="2">
    <source>
        <dbReference type="ARBA" id="ARBA00034247"/>
    </source>
</evidence>
<feature type="transmembrane region" description="Helical" evidence="3">
    <location>
        <begin position="126"/>
        <end position="144"/>
    </location>
</feature>
<dbReference type="InterPro" id="IPR050469">
    <property type="entry name" value="Diguanylate_Cyclase"/>
</dbReference>
<dbReference type="CDD" id="cd01949">
    <property type="entry name" value="GGDEF"/>
    <property type="match status" value="1"/>
</dbReference>
<evidence type="ECO:0000313" key="5">
    <source>
        <dbReference type="EMBL" id="MFC3659375.1"/>
    </source>
</evidence>
<keyword evidence="3" id="KW-1133">Transmembrane helix</keyword>
<keyword evidence="5" id="KW-0548">Nucleotidyltransferase</keyword>
<dbReference type="Pfam" id="PF00990">
    <property type="entry name" value="GGDEF"/>
    <property type="match status" value="1"/>
</dbReference>
<gene>
    <name evidence="5" type="ORF">ACFOM9_04680</name>
</gene>
<keyword evidence="3" id="KW-0812">Transmembrane</keyword>
<dbReference type="SMART" id="SM00267">
    <property type="entry name" value="GGDEF"/>
    <property type="match status" value="1"/>
</dbReference>